<evidence type="ECO:0000259" key="3">
    <source>
        <dbReference type="PROSITE" id="PS50015"/>
    </source>
</evidence>
<dbReference type="Gene3D" id="1.10.225.10">
    <property type="entry name" value="Saposin-like"/>
    <property type="match status" value="1"/>
</dbReference>
<feature type="chain" id="PRO_5043674169" description="Saposin B-type domain-containing protein" evidence="2">
    <location>
        <begin position="16"/>
        <end position="110"/>
    </location>
</feature>
<feature type="domain" description="Saposin B-type" evidence="3">
    <location>
        <begin position="24"/>
        <end position="103"/>
    </location>
</feature>
<dbReference type="InterPro" id="IPR011001">
    <property type="entry name" value="Saposin-like"/>
</dbReference>
<dbReference type="InterPro" id="IPR008139">
    <property type="entry name" value="SaposinB_dom"/>
</dbReference>
<dbReference type="EMBL" id="CAXLJL010000068">
    <property type="protein sequence ID" value="CAL5130500.1"/>
    <property type="molecule type" value="Genomic_DNA"/>
</dbReference>
<organism evidence="4 5">
    <name type="scientific">Calicophoron daubneyi</name>
    <name type="common">Rumen fluke</name>
    <name type="synonym">Paramphistomum daubneyi</name>
    <dbReference type="NCBI Taxonomy" id="300641"/>
    <lineage>
        <taxon>Eukaryota</taxon>
        <taxon>Metazoa</taxon>
        <taxon>Spiralia</taxon>
        <taxon>Lophotrochozoa</taxon>
        <taxon>Platyhelminthes</taxon>
        <taxon>Trematoda</taxon>
        <taxon>Digenea</taxon>
        <taxon>Plagiorchiida</taxon>
        <taxon>Pronocephalata</taxon>
        <taxon>Paramphistomoidea</taxon>
        <taxon>Paramphistomidae</taxon>
        <taxon>Calicophoron</taxon>
    </lineage>
</organism>
<feature type="signal peptide" evidence="2">
    <location>
        <begin position="1"/>
        <end position="15"/>
    </location>
</feature>
<name>A0AAV2T1Y8_CALDB</name>
<dbReference type="SUPFAM" id="SSF47862">
    <property type="entry name" value="Saposin"/>
    <property type="match status" value="1"/>
</dbReference>
<evidence type="ECO:0000313" key="5">
    <source>
        <dbReference type="Proteomes" id="UP001497525"/>
    </source>
</evidence>
<comment type="caution">
    <text evidence="4">The sequence shown here is derived from an EMBL/GenBank/DDBJ whole genome shotgun (WGS) entry which is preliminary data.</text>
</comment>
<dbReference type="AlphaFoldDB" id="A0AAV2T1Y8"/>
<gene>
    <name evidence="4" type="ORF">CDAUBV1_LOCUS2566</name>
</gene>
<dbReference type="SMART" id="SM00741">
    <property type="entry name" value="SapB"/>
    <property type="match status" value="1"/>
</dbReference>
<protein>
    <recommendedName>
        <fullName evidence="3">Saposin B-type domain-containing protein</fullName>
    </recommendedName>
</protein>
<evidence type="ECO:0000256" key="1">
    <source>
        <dbReference type="ARBA" id="ARBA00023157"/>
    </source>
</evidence>
<reference evidence="4" key="1">
    <citation type="submission" date="2024-06" db="EMBL/GenBank/DDBJ databases">
        <authorList>
            <person name="Liu X."/>
            <person name="Lenzi L."/>
            <person name="Haldenby T S."/>
            <person name="Uol C."/>
        </authorList>
    </citation>
    <scope>NUCLEOTIDE SEQUENCE</scope>
</reference>
<dbReference type="PROSITE" id="PS50015">
    <property type="entry name" value="SAP_B"/>
    <property type="match status" value="1"/>
</dbReference>
<sequence>MRLLILFALIGLSVAVPVYEVSDNFGICDICKGAVGTLLKLVKAEAAQDAIDLAIGAICPSIPVVKSLCKAALNKVVSYLKEHLDKADADTVCKAVHACNNKHTLIVVNW</sequence>
<evidence type="ECO:0000256" key="2">
    <source>
        <dbReference type="SAM" id="SignalP"/>
    </source>
</evidence>
<keyword evidence="1" id="KW-1015">Disulfide bond</keyword>
<proteinExistence type="predicted"/>
<dbReference type="Proteomes" id="UP001497525">
    <property type="component" value="Unassembled WGS sequence"/>
</dbReference>
<keyword evidence="2" id="KW-0732">Signal</keyword>
<evidence type="ECO:0000313" key="4">
    <source>
        <dbReference type="EMBL" id="CAL5130500.1"/>
    </source>
</evidence>
<accession>A0AAV2T1Y8</accession>